<evidence type="ECO:0000313" key="4">
    <source>
        <dbReference type="Proteomes" id="UP000198345"/>
    </source>
</evidence>
<dbReference type="InterPro" id="IPR003469">
    <property type="entry name" value="Glyco_hydro_68"/>
</dbReference>
<comment type="similarity">
    <text evidence="1">Belongs to the glycosyl hydrolase 68 family.</text>
</comment>
<dbReference type="EMBL" id="MUGW01000032">
    <property type="protein sequence ID" value="OXA88338.1"/>
    <property type="molecule type" value="Genomic_DNA"/>
</dbReference>
<dbReference type="OrthoDB" id="744342at2"/>
<proteinExistence type="inferred from homology"/>
<evidence type="ECO:0000313" key="3">
    <source>
        <dbReference type="EMBL" id="OXA88338.1"/>
    </source>
</evidence>
<gene>
    <name evidence="3" type="ORF">B0A66_15475</name>
</gene>
<dbReference type="InterPro" id="IPR023296">
    <property type="entry name" value="Glyco_hydro_beta-prop_sf"/>
</dbReference>
<evidence type="ECO:0000256" key="1">
    <source>
        <dbReference type="ARBA" id="ARBA00006775"/>
    </source>
</evidence>
<dbReference type="RefSeq" id="WP_089050758.1">
    <property type="nucleotide sequence ID" value="NZ_FXTV01000013.1"/>
</dbReference>
<name>A0A226H381_9FLAO</name>
<reference evidence="3 4" key="1">
    <citation type="submission" date="2016-11" db="EMBL/GenBank/DDBJ databases">
        <title>Whole genomes of Flavobacteriaceae.</title>
        <authorList>
            <person name="Stine C."/>
            <person name="Li C."/>
            <person name="Tadesse D."/>
        </authorList>
    </citation>
    <scope>NUCLEOTIDE SEQUENCE [LARGE SCALE GENOMIC DNA]</scope>
    <source>
        <strain evidence="3 4">DSM 18292</strain>
    </source>
</reference>
<dbReference type="Pfam" id="PF02435">
    <property type="entry name" value="Glyco_hydro_68"/>
    <property type="match status" value="1"/>
</dbReference>
<feature type="chain" id="PRO_5012940373" evidence="2">
    <location>
        <begin position="20"/>
        <end position="316"/>
    </location>
</feature>
<keyword evidence="4" id="KW-1185">Reference proteome</keyword>
<dbReference type="AlphaFoldDB" id="A0A226H381"/>
<sequence>MRLIKFTFIALLFTSFCSAQDDVELKTVVDTILNPKRTLQVADPLNAVKTMQKLFPGKFYKLDNDNVFLSWKCQSCKTQLYTDVNGMEEDQPFPYKEGVATRHLETITYKDSKENQFKLVFFNHSVYDPDGAQTGRFVGGLIGVAKFAKNDKIWQMRSFQPAIAAFGAFSRAPTPKLVQIGEDQYAFTIVHSNGGAGGAYSGYFYLVAGFDGKYQPLIEVPNYQITNSDSSTWSGSYTVVNDGKKKFFRDFIITTKGYYSKSKGGEYDYEIDMPTEVSELAKTKKYFDFTIEKRLSFNGKIYTVVGKPIVKYSNIK</sequence>
<keyword evidence="2" id="KW-0732">Signal</keyword>
<comment type="caution">
    <text evidence="3">The sequence shown here is derived from an EMBL/GenBank/DDBJ whole genome shotgun (WGS) entry which is preliminary data.</text>
</comment>
<dbReference type="Proteomes" id="UP000198345">
    <property type="component" value="Unassembled WGS sequence"/>
</dbReference>
<accession>A0A226H381</accession>
<organism evidence="3 4">
    <name type="scientific">Flavobacterium hercynium</name>
    <dbReference type="NCBI Taxonomy" id="387094"/>
    <lineage>
        <taxon>Bacteria</taxon>
        <taxon>Pseudomonadati</taxon>
        <taxon>Bacteroidota</taxon>
        <taxon>Flavobacteriia</taxon>
        <taxon>Flavobacteriales</taxon>
        <taxon>Flavobacteriaceae</taxon>
        <taxon>Flavobacterium</taxon>
    </lineage>
</organism>
<dbReference type="Gene3D" id="2.115.10.20">
    <property type="entry name" value="Glycosyl hydrolase domain, family 43"/>
    <property type="match status" value="1"/>
</dbReference>
<feature type="signal peptide" evidence="2">
    <location>
        <begin position="1"/>
        <end position="19"/>
    </location>
</feature>
<protein>
    <submittedName>
        <fullName evidence="3">Uncharacterized protein</fullName>
    </submittedName>
</protein>
<evidence type="ECO:0000256" key="2">
    <source>
        <dbReference type="SAM" id="SignalP"/>
    </source>
</evidence>